<evidence type="ECO:0000259" key="11">
    <source>
        <dbReference type="Pfam" id="PF22366"/>
    </source>
</evidence>
<dbReference type="Pfam" id="PF22366">
    <property type="entry name" value="NDH2_C"/>
    <property type="match status" value="1"/>
</dbReference>
<organism evidence="12 13">
    <name type="scientific">Cyclospora cayetanensis</name>
    <dbReference type="NCBI Taxonomy" id="88456"/>
    <lineage>
        <taxon>Eukaryota</taxon>
        <taxon>Sar</taxon>
        <taxon>Alveolata</taxon>
        <taxon>Apicomplexa</taxon>
        <taxon>Conoidasida</taxon>
        <taxon>Coccidia</taxon>
        <taxon>Eucoccidiorida</taxon>
        <taxon>Eimeriorina</taxon>
        <taxon>Eimeriidae</taxon>
        <taxon>Cyclospora</taxon>
    </lineage>
</organism>
<proteinExistence type="inferred from homology"/>
<evidence type="ECO:0000313" key="13">
    <source>
        <dbReference type="RefSeq" id="XP_026193726.1"/>
    </source>
</evidence>
<name>A0A6P6S0M0_9EIME</name>
<dbReference type="AlphaFoldDB" id="A0A6P6S0M0"/>
<evidence type="ECO:0000256" key="2">
    <source>
        <dbReference type="ARBA" id="ARBA00012637"/>
    </source>
</evidence>
<keyword evidence="5" id="KW-0809">Transit peptide</keyword>
<keyword evidence="7" id="KW-0520">NAD</keyword>
<evidence type="ECO:0000256" key="1">
    <source>
        <dbReference type="ARBA" id="ARBA00005272"/>
    </source>
</evidence>
<keyword evidence="6" id="KW-0560">Oxidoreductase</keyword>
<evidence type="ECO:0000256" key="6">
    <source>
        <dbReference type="ARBA" id="ARBA00023002"/>
    </source>
</evidence>
<evidence type="ECO:0000256" key="8">
    <source>
        <dbReference type="ARBA" id="ARBA00047599"/>
    </source>
</evidence>
<evidence type="ECO:0000256" key="7">
    <source>
        <dbReference type="ARBA" id="ARBA00023027"/>
    </source>
</evidence>
<dbReference type="PANTHER" id="PTHR43706:SF47">
    <property type="entry name" value="EXTERNAL NADH-UBIQUINONE OXIDOREDUCTASE 1, MITOCHONDRIAL-RELATED"/>
    <property type="match status" value="1"/>
</dbReference>
<evidence type="ECO:0000256" key="3">
    <source>
        <dbReference type="ARBA" id="ARBA00022630"/>
    </source>
</evidence>
<reference evidence="13" key="1">
    <citation type="submission" date="2025-08" db="UniProtKB">
        <authorList>
            <consortium name="RefSeq"/>
        </authorList>
    </citation>
    <scope>IDENTIFICATION</scope>
</reference>
<dbReference type="OrthoDB" id="3244603at2759"/>
<accession>A0A6P6S0M0</accession>
<dbReference type="Pfam" id="PF07992">
    <property type="entry name" value="Pyr_redox_2"/>
    <property type="match status" value="1"/>
</dbReference>
<dbReference type="Proteomes" id="UP000515125">
    <property type="component" value="Unplaced"/>
</dbReference>
<sequence length="606" mass="66108">MDTIVPLKDLRTALERPPSLPGLFVAKYYSLKRVLSSVLVYLRLLRLQKTAEHPFLPAALQQRRRRVVVCGGGFASVAFVSNLDFTQYEVVWVSSSPLFSFTPLLPSCIGGVLHPSTCSVPLRTLLVAGGDPNARGVYRQGTLVSVDYEKKTARCLAHSPSEGSWEEPFDFLVIGIGGEVKTFGIPGVEQHALFLRNVDDAQRIRERLQQVMERAAAPTATDEIRRQLLQFVIVGGGPAGVEAAAELGDFLEGEAARWYPELRRFFSILVVDSGDRLLKSYKPQISNGALLALQKNKVEVLFNSLVVSVAANSVVIRSLETAAKDKVTSGSGETSVPCGLVLWAAGVQPSKIAGALTEALSQQYLLPEQQERQSQVQLDTQKRLLVDPSFRVLGTDGVFAFGDCCTVSPPPLSLYARQLFLMASEGNKEGLAEMFEWVLGGFRDYQQHRMALLFPQILDGAAEISAVEKCSGLTEEEFSDLLTKIDRSYLPPVPTAQNAKRQGEFLALIFNSMLSRAEASDEVPGSSSVLSLLPAFIEQRGVALCFVGAGQAAVQLPFLTFVGGGLTVPFWRFVYFSLQINGKAAWQCLEGWVRSAIFGRALPATV</sequence>
<protein>
    <recommendedName>
        <fullName evidence="2">NADH:ubiquinone reductase (non-electrogenic)</fullName>
        <ecNumber evidence="2">1.6.5.9</ecNumber>
    </recommendedName>
</protein>
<dbReference type="InterPro" id="IPR054585">
    <property type="entry name" value="NDH2-like_C"/>
</dbReference>
<comment type="catalytic activity">
    <reaction evidence="9">
        <text>a ubiquinone + NADH + H(+) = a ubiquinol + NAD(+)</text>
        <dbReference type="Rhea" id="RHEA:23152"/>
        <dbReference type="Rhea" id="RHEA-COMP:9565"/>
        <dbReference type="Rhea" id="RHEA-COMP:9566"/>
        <dbReference type="ChEBI" id="CHEBI:15378"/>
        <dbReference type="ChEBI" id="CHEBI:16389"/>
        <dbReference type="ChEBI" id="CHEBI:17976"/>
        <dbReference type="ChEBI" id="CHEBI:57540"/>
        <dbReference type="ChEBI" id="CHEBI:57945"/>
    </reaction>
</comment>
<dbReference type="InterPro" id="IPR036188">
    <property type="entry name" value="FAD/NAD-bd_sf"/>
</dbReference>
<evidence type="ECO:0000313" key="12">
    <source>
        <dbReference type="Proteomes" id="UP000515125"/>
    </source>
</evidence>
<dbReference type="SUPFAM" id="SSF51905">
    <property type="entry name" value="FAD/NAD(P)-binding domain"/>
    <property type="match status" value="2"/>
</dbReference>
<evidence type="ECO:0000256" key="9">
    <source>
        <dbReference type="ARBA" id="ARBA00049010"/>
    </source>
</evidence>
<dbReference type="Gene3D" id="3.50.50.100">
    <property type="match status" value="2"/>
</dbReference>
<keyword evidence="3" id="KW-0285">Flavoprotein</keyword>
<evidence type="ECO:0000259" key="10">
    <source>
        <dbReference type="Pfam" id="PF07992"/>
    </source>
</evidence>
<dbReference type="PRINTS" id="PR00368">
    <property type="entry name" value="FADPNR"/>
</dbReference>
<dbReference type="GO" id="GO:0050136">
    <property type="term" value="F:NADH dehydrogenase (quinone) (non-electrogenic) activity"/>
    <property type="evidence" value="ECO:0007669"/>
    <property type="project" value="UniProtKB-EC"/>
</dbReference>
<gene>
    <name evidence="13" type="primary">LOC34619588</name>
</gene>
<keyword evidence="12" id="KW-1185">Reference proteome</keyword>
<comment type="similarity">
    <text evidence="1">Belongs to the NADH dehydrogenase family.</text>
</comment>
<evidence type="ECO:0000256" key="4">
    <source>
        <dbReference type="ARBA" id="ARBA00022827"/>
    </source>
</evidence>
<dbReference type="GO" id="GO:0005739">
    <property type="term" value="C:mitochondrion"/>
    <property type="evidence" value="ECO:0007669"/>
    <property type="project" value="UniProtKB-ARBA"/>
</dbReference>
<feature type="domain" description="FAD/NAD(P)-binding" evidence="10">
    <location>
        <begin position="66"/>
        <end position="408"/>
    </location>
</feature>
<comment type="catalytic activity">
    <reaction evidence="8">
        <text>a quinone + NADH + H(+) = a quinol + NAD(+)</text>
        <dbReference type="Rhea" id="RHEA:46160"/>
        <dbReference type="ChEBI" id="CHEBI:15378"/>
        <dbReference type="ChEBI" id="CHEBI:24646"/>
        <dbReference type="ChEBI" id="CHEBI:57540"/>
        <dbReference type="ChEBI" id="CHEBI:57945"/>
        <dbReference type="ChEBI" id="CHEBI:132124"/>
        <dbReference type="EC" id="1.6.5.9"/>
    </reaction>
</comment>
<evidence type="ECO:0000256" key="5">
    <source>
        <dbReference type="ARBA" id="ARBA00022946"/>
    </source>
</evidence>
<feature type="domain" description="External alternative NADH-ubiquinone oxidoreductase-like C-terminal" evidence="11">
    <location>
        <begin position="544"/>
        <end position="600"/>
    </location>
</feature>
<dbReference type="InterPro" id="IPR045024">
    <property type="entry name" value="NDH-2"/>
</dbReference>
<keyword evidence="4" id="KW-0274">FAD</keyword>
<dbReference type="EC" id="1.6.5.9" evidence="2"/>
<dbReference type="InterPro" id="IPR023753">
    <property type="entry name" value="FAD/NAD-binding_dom"/>
</dbReference>
<dbReference type="RefSeq" id="XP_026193726.1">
    <property type="nucleotide sequence ID" value="XM_026337941.1"/>
</dbReference>
<dbReference type="GeneID" id="34619588"/>
<dbReference type="PANTHER" id="PTHR43706">
    <property type="entry name" value="NADH DEHYDROGENASE"/>
    <property type="match status" value="1"/>
</dbReference>